<dbReference type="Gene3D" id="3.60.15.10">
    <property type="entry name" value="Ribonuclease Z/Hydroxyacylglutathione hydrolase-like"/>
    <property type="match status" value="1"/>
</dbReference>
<dbReference type="EMBL" id="JAFBFC010000003">
    <property type="protein sequence ID" value="MBM7703328.1"/>
    <property type="molecule type" value="Genomic_DNA"/>
</dbReference>
<dbReference type="PANTHER" id="PTHR30619">
    <property type="entry name" value="DNA INTERNALIZATION/COMPETENCE PROTEIN COMEC/REC2"/>
    <property type="match status" value="1"/>
</dbReference>
<dbReference type="InterPro" id="IPR052159">
    <property type="entry name" value="Competence_DNA_uptake"/>
</dbReference>
<gene>
    <name evidence="1" type="ORF">JOC83_002175</name>
</gene>
<dbReference type="Proteomes" id="UP000809829">
    <property type="component" value="Unassembled WGS sequence"/>
</dbReference>
<protein>
    <submittedName>
        <fullName evidence="1">Beta-lactamase superfamily II metal-dependent hydrolase</fullName>
    </submittedName>
</protein>
<dbReference type="SUPFAM" id="SSF56281">
    <property type="entry name" value="Metallo-hydrolase/oxidoreductase"/>
    <property type="match status" value="1"/>
</dbReference>
<dbReference type="RefSeq" id="WP_205186982.1">
    <property type="nucleotide sequence ID" value="NZ_JAFBFC010000003.1"/>
</dbReference>
<keyword evidence="2" id="KW-1185">Reference proteome</keyword>
<reference evidence="1 2" key="1">
    <citation type="submission" date="2021-01" db="EMBL/GenBank/DDBJ databases">
        <title>Genomic Encyclopedia of Type Strains, Phase IV (KMG-IV): sequencing the most valuable type-strain genomes for metagenomic binning, comparative biology and taxonomic classification.</title>
        <authorList>
            <person name="Goeker M."/>
        </authorList>
    </citation>
    <scope>NUCLEOTIDE SEQUENCE [LARGE SCALE GENOMIC DNA]</scope>
    <source>
        <strain evidence="1 2">DSM 104297</strain>
    </source>
</reference>
<organism evidence="1 2">
    <name type="scientific">Priestia iocasae</name>
    <dbReference type="NCBI Taxonomy" id="2291674"/>
    <lineage>
        <taxon>Bacteria</taxon>
        <taxon>Bacillati</taxon>
        <taxon>Bacillota</taxon>
        <taxon>Bacilli</taxon>
        <taxon>Bacillales</taxon>
        <taxon>Bacillaceae</taxon>
        <taxon>Priestia</taxon>
    </lineage>
</organism>
<dbReference type="GO" id="GO:0016787">
    <property type="term" value="F:hydrolase activity"/>
    <property type="evidence" value="ECO:0007669"/>
    <property type="project" value="UniProtKB-KW"/>
</dbReference>
<name>A0ABS2QVM6_9BACI</name>
<proteinExistence type="predicted"/>
<dbReference type="PANTHER" id="PTHR30619:SF1">
    <property type="entry name" value="RECOMBINATION PROTEIN 2"/>
    <property type="match status" value="1"/>
</dbReference>
<keyword evidence="1" id="KW-0378">Hydrolase</keyword>
<evidence type="ECO:0000313" key="2">
    <source>
        <dbReference type="Proteomes" id="UP000809829"/>
    </source>
</evidence>
<sequence length="273" mass="30975">MSRPFIILLIVCVLLDLGISNNRSYASKVESVDFDLSEGEAIMVFFSLSDGEATLIKDGTNHHILINTGSAASKEELYKWMNMFGIKKLDEVIITKQGAGFDDNLMDVINRFSPKHVYAPNGYQMKNDSSYEAWKEGKHHQYSEDISVRVLHNESTSTVSMDIIVTYGENRILYMTNNDSSIEKKLTKLPLSDTDVLKVANYGGGTTTSQPFLEKVDPQAAIIFETSINRINPDLLERLYEMWIDIHYVKQVGTVVMKMTKYQYEIISISESR</sequence>
<evidence type="ECO:0000313" key="1">
    <source>
        <dbReference type="EMBL" id="MBM7703328.1"/>
    </source>
</evidence>
<comment type="caution">
    <text evidence="1">The sequence shown here is derived from an EMBL/GenBank/DDBJ whole genome shotgun (WGS) entry which is preliminary data.</text>
</comment>
<accession>A0ABS2QVM6</accession>
<dbReference type="InterPro" id="IPR036866">
    <property type="entry name" value="RibonucZ/Hydroxyglut_hydro"/>
</dbReference>